<evidence type="ECO:0000313" key="2">
    <source>
        <dbReference type="EMBL" id="WOL05361.1"/>
    </source>
</evidence>
<name>A0AAQ3QAC5_9LILI</name>
<dbReference type="SUPFAM" id="SSF52540">
    <property type="entry name" value="P-loop containing nucleoside triphosphate hydrolases"/>
    <property type="match status" value="1"/>
</dbReference>
<dbReference type="InterPro" id="IPR047187">
    <property type="entry name" value="SF1_C_Upf1"/>
</dbReference>
<dbReference type="Proteomes" id="UP001327560">
    <property type="component" value="Chromosome 4"/>
</dbReference>
<accession>A0AAQ3QAC5</accession>
<dbReference type="InterPro" id="IPR027417">
    <property type="entry name" value="P-loop_NTPase"/>
</dbReference>
<feature type="domain" description="DNA2/NAM7 helicase-like C-terminal" evidence="1">
    <location>
        <begin position="2"/>
        <end position="103"/>
    </location>
</feature>
<gene>
    <name evidence="2" type="ORF">Cni_G14089</name>
</gene>
<dbReference type="CDD" id="cd18808">
    <property type="entry name" value="SF1_C_Upf1"/>
    <property type="match status" value="1"/>
</dbReference>
<organism evidence="2 3">
    <name type="scientific">Canna indica</name>
    <name type="common">Indian-shot</name>
    <dbReference type="NCBI Taxonomy" id="4628"/>
    <lineage>
        <taxon>Eukaryota</taxon>
        <taxon>Viridiplantae</taxon>
        <taxon>Streptophyta</taxon>
        <taxon>Embryophyta</taxon>
        <taxon>Tracheophyta</taxon>
        <taxon>Spermatophyta</taxon>
        <taxon>Magnoliopsida</taxon>
        <taxon>Liliopsida</taxon>
        <taxon>Zingiberales</taxon>
        <taxon>Cannaceae</taxon>
        <taxon>Canna</taxon>
    </lineage>
</organism>
<dbReference type="AlphaFoldDB" id="A0AAQ3QAC5"/>
<dbReference type="InterPro" id="IPR039904">
    <property type="entry name" value="TRANK1"/>
</dbReference>
<keyword evidence="3" id="KW-1185">Reference proteome</keyword>
<dbReference type="Pfam" id="PF13087">
    <property type="entry name" value="AAA_12"/>
    <property type="match status" value="1"/>
</dbReference>
<reference evidence="2 3" key="1">
    <citation type="submission" date="2023-10" db="EMBL/GenBank/DDBJ databases">
        <title>Chromosome-scale genome assembly provides insights into flower coloration mechanisms of Canna indica.</title>
        <authorList>
            <person name="Li C."/>
        </authorList>
    </citation>
    <scope>NUCLEOTIDE SEQUENCE [LARGE SCALE GENOMIC DNA]</scope>
    <source>
        <tissue evidence="2">Flower</tissue>
    </source>
</reference>
<dbReference type="PANTHER" id="PTHR21529">
    <property type="entry name" value="MAMMARY TURMOR VIRUS RECEPTOR HOMOLOG 1, 2 MTVR1, 2"/>
    <property type="match status" value="1"/>
</dbReference>
<evidence type="ECO:0000313" key="3">
    <source>
        <dbReference type="Proteomes" id="UP001327560"/>
    </source>
</evidence>
<dbReference type="InterPro" id="IPR041679">
    <property type="entry name" value="DNA2/NAM7-like_C"/>
</dbReference>
<dbReference type="EMBL" id="CP136893">
    <property type="protein sequence ID" value="WOL05361.1"/>
    <property type="molecule type" value="Genomic_DNA"/>
</dbReference>
<dbReference type="Gene3D" id="3.40.50.300">
    <property type="entry name" value="P-loop containing nucleotide triphosphate hydrolases"/>
    <property type="match status" value="1"/>
</dbReference>
<protein>
    <submittedName>
        <fullName evidence="2">TPR and ankyrin repeat-containing protein 1-like</fullName>
    </submittedName>
</protein>
<proteinExistence type="predicted"/>
<dbReference type="PANTHER" id="PTHR21529:SF4">
    <property type="entry name" value="TPR AND ANKYRIN REPEAT-CONTAINING PROTEIN 1"/>
    <property type="match status" value="1"/>
</dbReference>
<sequence length="273" mass="30453">MAEVADVLHLAQRLFKHWETSSQSLSIGIISPYSSQVNAINNRLGNKYTSCHDFDVRVKSIDGFQGEENDVIILSTVRANNKGNIGFLIDHQRANVALTRARYSEEDTRQLDKTLLKGKSIMEEEAGKLDLVDGRLGTGKTTILTMKLVQKEQLYSIASHGTSEDAGSSNADNRFLLNENFSPNEGNFLKQVSITVSSKLCSAIRSHTCQLRRCDLIHPPHNAGKWHLLLPRLLLLRITNEFRKEQSTSPLGKEEGLATSTYKSSLIEKEFPG</sequence>
<evidence type="ECO:0000259" key="1">
    <source>
        <dbReference type="Pfam" id="PF13087"/>
    </source>
</evidence>